<dbReference type="EMBL" id="JAFLHG010000005">
    <property type="protein sequence ID" value="MBT8797842.1"/>
    <property type="molecule type" value="Genomic_DNA"/>
</dbReference>
<dbReference type="Pfam" id="PF01638">
    <property type="entry name" value="HxlR"/>
    <property type="match status" value="1"/>
</dbReference>
<comment type="caution">
    <text evidence="5">The sequence shown here is derived from an EMBL/GenBank/DDBJ whole genome shotgun (WGS) entry which is preliminary data.</text>
</comment>
<evidence type="ECO:0000313" key="6">
    <source>
        <dbReference type="Proteomes" id="UP000740605"/>
    </source>
</evidence>
<evidence type="ECO:0000256" key="2">
    <source>
        <dbReference type="ARBA" id="ARBA00023125"/>
    </source>
</evidence>
<keyword evidence="6" id="KW-1185">Reference proteome</keyword>
<dbReference type="PANTHER" id="PTHR33204">
    <property type="entry name" value="TRANSCRIPTIONAL REGULATOR, MARR FAMILY"/>
    <property type="match status" value="1"/>
</dbReference>
<dbReference type="Gene3D" id="1.10.10.10">
    <property type="entry name" value="Winged helix-like DNA-binding domain superfamily/Winged helix DNA-binding domain"/>
    <property type="match status" value="1"/>
</dbReference>
<sequence length="133" mass="14820">MTTSEAPHSAHAHREQVDSIDDETCRVFQEAAEFAGKKWTAAILLSLARGATRFSQIVDTVEGISPRLLSVRLRELEARRLIVREVIPTTPVQVTYRLAPSGSDLIRILNPLVQWAWQHSAPESARPGADEPR</sequence>
<gene>
    <name evidence="5" type="ORF">J0P97_07125</name>
</gene>
<evidence type="ECO:0000256" key="1">
    <source>
        <dbReference type="ARBA" id="ARBA00023015"/>
    </source>
</evidence>
<dbReference type="PANTHER" id="PTHR33204:SF37">
    <property type="entry name" value="HTH-TYPE TRANSCRIPTIONAL REGULATOR YODB"/>
    <property type="match status" value="1"/>
</dbReference>
<reference evidence="5 6" key="1">
    <citation type="submission" date="2021-03" db="EMBL/GenBank/DDBJ databases">
        <title>Microbacterium pauli sp. nov., isolated from microfiltered milk.</title>
        <authorList>
            <person name="Bellassi P."/>
            <person name="Fontana A."/>
            <person name="Callegari M.L."/>
            <person name="Lorenzo M."/>
            <person name="Cappa F."/>
        </authorList>
    </citation>
    <scope>NUCLEOTIDE SEQUENCE [LARGE SCALE GENOMIC DNA]</scope>
    <source>
        <strain evidence="5 6">DSM 18909</strain>
    </source>
</reference>
<dbReference type="InterPro" id="IPR036388">
    <property type="entry name" value="WH-like_DNA-bd_sf"/>
</dbReference>
<dbReference type="PROSITE" id="PS51118">
    <property type="entry name" value="HTH_HXLR"/>
    <property type="match status" value="1"/>
</dbReference>
<dbReference type="Proteomes" id="UP000740605">
    <property type="component" value="Unassembled WGS sequence"/>
</dbReference>
<protein>
    <submittedName>
        <fullName evidence="5">Helix-turn-helix transcriptional regulator</fullName>
    </submittedName>
</protein>
<feature type="domain" description="HTH hxlR-type" evidence="4">
    <location>
        <begin position="25"/>
        <end position="124"/>
    </location>
</feature>
<keyword evidence="2" id="KW-0238">DNA-binding</keyword>
<dbReference type="InterPro" id="IPR002577">
    <property type="entry name" value="HTH_HxlR"/>
</dbReference>
<proteinExistence type="predicted"/>
<organism evidence="5 6">
    <name type="scientific">Microbacterium flavum</name>
    <dbReference type="NCBI Taxonomy" id="415216"/>
    <lineage>
        <taxon>Bacteria</taxon>
        <taxon>Bacillati</taxon>
        <taxon>Actinomycetota</taxon>
        <taxon>Actinomycetes</taxon>
        <taxon>Micrococcales</taxon>
        <taxon>Microbacteriaceae</taxon>
        <taxon>Microbacterium</taxon>
    </lineage>
</organism>
<evidence type="ECO:0000259" key="4">
    <source>
        <dbReference type="PROSITE" id="PS51118"/>
    </source>
</evidence>
<evidence type="ECO:0000313" key="5">
    <source>
        <dbReference type="EMBL" id="MBT8797842.1"/>
    </source>
</evidence>
<keyword evidence="3" id="KW-0804">Transcription</keyword>
<dbReference type="InterPro" id="IPR036390">
    <property type="entry name" value="WH_DNA-bd_sf"/>
</dbReference>
<dbReference type="SUPFAM" id="SSF46785">
    <property type="entry name" value="Winged helix' DNA-binding domain"/>
    <property type="match status" value="1"/>
</dbReference>
<name>A0ABS5XV95_9MICO</name>
<evidence type="ECO:0000256" key="3">
    <source>
        <dbReference type="ARBA" id="ARBA00023163"/>
    </source>
</evidence>
<accession>A0ABS5XV95</accession>
<keyword evidence="1" id="KW-0805">Transcription regulation</keyword>
<dbReference type="RefSeq" id="WP_215487079.1">
    <property type="nucleotide sequence ID" value="NZ_BAAAPJ010000005.1"/>
</dbReference>